<keyword evidence="1" id="KW-0698">rRNA processing</keyword>
<dbReference type="RefSeq" id="WP_204792449.1">
    <property type="nucleotide sequence ID" value="NZ_JACSNQ010000001.1"/>
</dbReference>
<keyword evidence="4" id="KW-1185">Reference proteome</keyword>
<dbReference type="Gene3D" id="2.40.30.60">
    <property type="entry name" value="RimM"/>
    <property type="match status" value="1"/>
</dbReference>
<comment type="similarity">
    <text evidence="1">Belongs to the RimM family.</text>
</comment>
<gene>
    <name evidence="1" type="primary">rimM</name>
    <name evidence="3" type="ORF">H9X80_00845</name>
</gene>
<dbReference type="Proteomes" id="UP000712527">
    <property type="component" value="Unassembled WGS sequence"/>
</dbReference>
<keyword evidence="1" id="KW-0143">Chaperone</keyword>
<evidence type="ECO:0000313" key="3">
    <source>
        <dbReference type="EMBL" id="MBM6774107.1"/>
    </source>
</evidence>
<dbReference type="InterPro" id="IPR011033">
    <property type="entry name" value="PRC_barrel-like_sf"/>
</dbReference>
<dbReference type="HAMAP" id="MF_00014">
    <property type="entry name" value="Ribosome_mat_RimM"/>
    <property type="match status" value="1"/>
</dbReference>
<protein>
    <recommendedName>
        <fullName evidence="1">Ribosome maturation factor RimM</fullName>
    </recommendedName>
</protein>
<dbReference type="InterPro" id="IPR009000">
    <property type="entry name" value="Transl_B-barrel_sf"/>
</dbReference>
<comment type="function">
    <text evidence="1">An accessory protein needed during the final step in the assembly of 30S ribosomal subunit, possibly for assembly of the head region. Essential for efficient processing of 16S rRNA. May be needed both before and after RbfA during the maturation of 16S rRNA. It has affinity for free ribosomal 30S subunits but not for 70S ribosomes.</text>
</comment>
<dbReference type="Pfam" id="PF24986">
    <property type="entry name" value="PRC_RimM"/>
    <property type="match status" value="1"/>
</dbReference>
<feature type="domain" description="Ribosome maturation factor RimM PRC barrel" evidence="2">
    <location>
        <begin position="105"/>
        <end position="167"/>
    </location>
</feature>
<comment type="domain">
    <text evidence="1">The PRC barrel domain binds ribosomal protein uS19.</text>
</comment>
<comment type="subunit">
    <text evidence="1">Binds ribosomal protein uS19.</text>
</comment>
<dbReference type="SUPFAM" id="SSF50447">
    <property type="entry name" value="Translation proteins"/>
    <property type="match status" value="1"/>
</dbReference>
<accession>A0ABS2EZW4</accession>
<dbReference type="Gene3D" id="2.30.30.240">
    <property type="entry name" value="PRC-barrel domain"/>
    <property type="match status" value="1"/>
</dbReference>
<dbReference type="SUPFAM" id="SSF50346">
    <property type="entry name" value="PRC-barrel domain"/>
    <property type="match status" value="1"/>
</dbReference>
<dbReference type="InterPro" id="IPR011961">
    <property type="entry name" value="RimM"/>
</dbReference>
<keyword evidence="1" id="KW-0690">Ribosome biogenesis</keyword>
<organism evidence="3 4">
    <name type="scientific">Olsenella profusa</name>
    <dbReference type="NCBI Taxonomy" id="138595"/>
    <lineage>
        <taxon>Bacteria</taxon>
        <taxon>Bacillati</taxon>
        <taxon>Actinomycetota</taxon>
        <taxon>Coriobacteriia</taxon>
        <taxon>Coriobacteriales</taxon>
        <taxon>Atopobiaceae</taxon>
        <taxon>Olsenella</taxon>
    </lineage>
</organism>
<evidence type="ECO:0000259" key="2">
    <source>
        <dbReference type="Pfam" id="PF24986"/>
    </source>
</evidence>
<dbReference type="InterPro" id="IPR036976">
    <property type="entry name" value="RimM_N_sf"/>
</dbReference>
<sequence length="175" mass="18665">MRETYRCIARVAKAHGRRGEVVTVPVHGLPSLVREGLRVAVVPPELTGSRWHTVASCSHDDRSGDLVSLLGCASLGEAEALVGRYLLASEKDLPVDLALHDAGRLVGREVAEGDEVLGEISEVMSGPANDVWVVRGARGELLLPVIDAVVREVPEEGAIQVRVPAGLTWEGAGRR</sequence>
<keyword evidence="1" id="KW-0963">Cytoplasm</keyword>
<evidence type="ECO:0000256" key="1">
    <source>
        <dbReference type="HAMAP-Rule" id="MF_00014"/>
    </source>
</evidence>
<name>A0ABS2EZW4_9ACTN</name>
<dbReference type="InterPro" id="IPR056792">
    <property type="entry name" value="PRC_RimM"/>
</dbReference>
<proteinExistence type="inferred from homology"/>
<reference evidence="3 4" key="1">
    <citation type="journal article" date="2021" name="Sci. Rep.">
        <title>The distribution of antibiotic resistance genes in chicken gut microbiota commensals.</title>
        <authorList>
            <person name="Juricova H."/>
            <person name="Matiasovicova J."/>
            <person name="Kubasova T."/>
            <person name="Cejkova D."/>
            <person name="Rychlik I."/>
        </authorList>
    </citation>
    <scope>NUCLEOTIDE SEQUENCE [LARGE SCALE GENOMIC DNA]</scope>
    <source>
        <strain evidence="3 4">An794</strain>
    </source>
</reference>
<comment type="subcellular location">
    <subcellularLocation>
        <location evidence="1">Cytoplasm</location>
    </subcellularLocation>
</comment>
<evidence type="ECO:0000313" key="4">
    <source>
        <dbReference type="Proteomes" id="UP000712527"/>
    </source>
</evidence>
<dbReference type="EMBL" id="JACSNQ010000001">
    <property type="protein sequence ID" value="MBM6774107.1"/>
    <property type="molecule type" value="Genomic_DNA"/>
</dbReference>
<comment type="caution">
    <text evidence="3">The sequence shown here is derived from an EMBL/GenBank/DDBJ whole genome shotgun (WGS) entry which is preliminary data.</text>
</comment>